<keyword evidence="5" id="KW-0325">Glycoprotein</keyword>
<sequence length="164" mass="15841">MKYTVALSIFTGLVAAQSATTTAASSSSTDLAGLVAQLPSCATSCLTKAASTIGCSATDFTCLCNSKDTLTSSLTTCILTAGCSTTEIATAAKVAPQICSYVEANPDSSAIASASNLLSGALATASATATASSASPATATTAAAVRPEMGFGMIGAAMLGAAML</sequence>
<evidence type="ECO:0000256" key="8">
    <source>
        <dbReference type="ARBA" id="ARBA00023288"/>
    </source>
</evidence>
<dbReference type="SMART" id="SM00747">
    <property type="entry name" value="CFEM"/>
    <property type="match status" value="1"/>
</dbReference>
<dbReference type="InterPro" id="IPR008427">
    <property type="entry name" value="Extracellular_membr_CFEM_dom"/>
</dbReference>
<keyword evidence="9" id="KW-0349">Heme</keyword>
<proteinExistence type="inferred from homology"/>
<evidence type="ECO:0000313" key="12">
    <source>
        <dbReference type="EMBL" id="KAF4477413.1"/>
    </source>
</evidence>
<feature type="binding site" description="axial binding residue" evidence="9">
    <location>
        <position position="59"/>
    </location>
    <ligand>
        <name>heme</name>
        <dbReference type="ChEBI" id="CHEBI:30413"/>
    </ligand>
    <ligandPart>
        <name>Fe</name>
        <dbReference type="ChEBI" id="CHEBI:18248"/>
    </ligandPart>
</feature>
<dbReference type="GO" id="GO:0098552">
    <property type="term" value="C:side of membrane"/>
    <property type="evidence" value="ECO:0007669"/>
    <property type="project" value="UniProtKB-KW"/>
</dbReference>
<evidence type="ECO:0000256" key="6">
    <source>
        <dbReference type="ARBA" id="ARBA00022729"/>
    </source>
</evidence>
<evidence type="ECO:0000256" key="1">
    <source>
        <dbReference type="ARBA" id="ARBA00004589"/>
    </source>
</evidence>
<feature type="signal peptide" evidence="10">
    <location>
        <begin position="1"/>
        <end position="16"/>
    </location>
</feature>
<evidence type="ECO:0000256" key="7">
    <source>
        <dbReference type="ARBA" id="ARBA00023157"/>
    </source>
</evidence>
<evidence type="ECO:0000256" key="4">
    <source>
        <dbReference type="ARBA" id="ARBA00022525"/>
    </source>
</evidence>
<feature type="chain" id="PRO_5029626466" description="CFEM domain-containing protein" evidence="10">
    <location>
        <begin position="17"/>
        <end position="164"/>
    </location>
</feature>
<organism evidence="12 13">
    <name type="scientific">Colletotrichum fructicola (strain Nara gc5)</name>
    <name type="common">Anthracnose fungus</name>
    <name type="synonym">Colletotrichum gloeosporioides (strain Nara gc5)</name>
    <dbReference type="NCBI Taxonomy" id="1213859"/>
    <lineage>
        <taxon>Eukaryota</taxon>
        <taxon>Fungi</taxon>
        <taxon>Dikarya</taxon>
        <taxon>Ascomycota</taxon>
        <taxon>Pezizomycotina</taxon>
        <taxon>Sordariomycetes</taxon>
        <taxon>Hypocreomycetidae</taxon>
        <taxon>Glomerellales</taxon>
        <taxon>Glomerellaceae</taxon>
        <taxon>Colletotrichum</taxon>
        <taxon>Colletotrichum gloeosporioides species complex</taxon>
    </lineage>
</organism>
<comment type="subcellular location">
    <subcellularLocation>
        <location evidence="1">Membrane</location>
        <topology evidence="1">Lipid-anchor</topology>
        <topology evidence="1">GPI-anchor</topology>
    </subcellularLocation>
    <subcellularLocation>
        <location evidence="2">Secreted</location>
    </subcellularLocation>
</comment>
<dbReference type="RefSeq" id="XP_031879669.1">
    <property type="nucleotide sequence ID" value="XM_032023474.1"/>
</dbReference>
<dbReference type="GeneID" id="43607651"/>
<evidence type="ECO:0000256" key="2">
    <source>
        <dbReference type="ARBA" id="ARBA00004613"/>
    </source>
</evidence>
<evidence type="ECO:0000313" key="13">
    <source>
        <dbReference type="Proteomes" id="UP000011096"/>
    </source>
</evidence>
<dbReference type="OrthoDB" id="3065412at2759"/>
<keyword evidence="13" id="KW-1185">Reference proteome</keyword>
<keyword evidence="6 10" id="KW-0732">Signal</keyword>
<reference evidence="12 13" key="2">
    <citation type="submission" date="2020-04" db="EMBL/GenBank/DDBJ databases">
        <title>Genome sequencing and assembly of multiple isolates from the Colletotrichum gloeosporioides species complex.</title>
        <authorList>
            <person name="Gan P."/>
            <person name="Shirasu K."/>
        </authorList>
    </citation>
    <scope>NUCLEOTIDE SEQUENCE [LARGE SCALE GENOMIC DNA]</scope>
    <source>
        <strain evidence="12 13">Nara gc5</strain>
    </source>
</reference>
<evidence type="ECO:0000259" key="11">
    <source>
        <dbReference type="PROSITE" id="PS52012"/>
    </source>
</evidence>
<accession>A0A7J6IL24</accession>
<dbReference type="PROSITE" id="PS52012">
    <property type="entry name" value="CFEM"/>
    <property type="match status" value="1"/>
</dbReference>
<keyword evidence="5" id="KW-0472">Membrane</keyword>
<keyword evidence="4" id="KW-0964">Secreted</keyword>
<dbReference type="GO" id="GO:0046872">
    <property type="term" value="F:metal ion binding"/>
    <property type="evidence" value="ECO:0007669"/>
    <property type="project" value="UniProtKB-UniRule"/>
</dbReference>
<dbReference type="InParanoid" id="A0A7J6IL24"/>
<dbReference type="Pfam" id="PF05730">
    <property type="entry name" value="CFEM"/>
    <property type="match status" value="1"/>
</dbReference>
<comment type="similarity">
    <text evidence="3">Belongs to the RBT5 family.</text>
</comment>
<evidence type="ECO:0000256" key="10">
    <source>
        <dbReference type="SAM" id="SignalP"/>
    </source>
</evidence>
<keyword evidence="9" id="KW-0408">Iron</keyword>
<protein>
    <recommendedName>
        <fullName evidence="11">CFEM domain-containing protein</fullName>
    </recommendedName>
</protein>
<dbReference type="AlphaFoldDB" id="A0A7J6IL24"/>
<keyword evidence="7 9" id="KW-1015">Disulfide bond</keyword>
<name>A0A7J6IL24_COLFN</name>
<keyword evidence="5" id="KW-0336">GPI-anchor</keyword>
<evidence type="ECO:0000256" key="9">
    <source>
        <dbReference type="PROSITE-ProRule" id="PRU01356"/>
    </source>
</evidence>
<reference evidence="12 13" key="1">
    <citation type="submission" date="2012-08" db="EMBL/GenBank/DDBJ databases">
        <authorList>
            <person name="Gan P.H.P."/>
            <person name="Ikeda K."/>
            <person name="Irieda H."/>
            <person name="Narusaka M."/>
            <person name="O'Connell R.J."/>
            <person name="Narusaka Y."/>
            <person name="Takano Y."/>
            <person name="Kubo Y."/>
            <person name="Shirasu K."/>
        </authorList>
    </citation>
    <scope>NUCLEOTIDE SEQUENCE [LARGE SCALE GENOMIC DNA]</scope>
    <source>
        <strain evidence="12 13">Nara gc5</strain>
    </source>
</reference>
<keyword evidence="9" id="KW-0479">Metal-binding</keyword>
<comment type="caution">
    <text evidence="12">The sequence shown here is derived from an EMBL/GenBank/DDBJ whole genome shotgun (WGS) entry which is preliminary data.</text>
</comment>
<keyword evidence="8" id="KW-0449">Lipoprotein</keyword>
<feature type="disulfide bond" evidence="9">
    <location>
        <begin position="55"/>
        <end position="62"/>
    </location>
</feature>
<dbReference type="Proteomes" id="UP000011096">
    <property type="component" value="Unassembled WGS sequence"/>
</dbReference>
<evidence type="ECO:0000256" key="3">
    <source>
        <dbReference type="ARBA" id="ARBA00010031"/>
    </source>
</evidence>
<dbReference type="EMBL" id="ANPB02000008">
    <property type="protein sequence ID" value="KAF4477413.1"/>
    <property type="molecule type" value="Genomic_DNA"/>
</dbReference>
<comment type="caution">
    <text evidence="9">Lacks conserved residue(s) required for the propagation of feature annotation.</text>
</comment>
<dbReference type="GO" id="GO:0005576">
    <property type="term" value="C:extracellular region"/>
    <property type="evidence" value="ECO:0007669"/>
    <property type="project" value="UniProtKB-SubCell"/>
</dbReference>
<evidence type="ECO:0000256" key="5">
    <source>
        <dbReference type="ARBA" id="ARBA00022622"/>
    </source>
</evidence>
<feature type="domain" description="CFEM" evidence="11">
    <location>
        <begin position="11"/>
        <end position="125"/>
    </location>
</feature>
<gene>
    <name evidence="12" type="ORF">CGGC5_v014151</name>
</gene>